<accession>A0A9E8MTE6</accession>
<dbReference type="SUPFAM" id="SSF51430">
    <property type="entry name" value="NAD(P)-linked oxidoreductase"/>
    <property type="match status" value="1"/>
</dbReference>
<evidence type="ECO:0000313" key="3">
    <source>
        <dbReference type="Proteomes" id="UP001164705"/>
    </source>
</evidence>
<proteinExistence type="predicted"/>
<evidence type="ECO:0000259" key="1">
    <source>
        <dbReference type="Pfam" id="PF00248"/>
    </source>
</evidence>
<dbReference type="KEGG" id="lnu:N7U66_13010"/>
<keyword evidence="3" id="KW-1185">Reference proteome</keyword>
<organism evidence="2 3">
    <name type="scientific">Lacinutrix neustonica</name>
    <dbReference type="NCBI Taxonomy" id="2980107"/>
    <lineage>
        <taxon>Bacteria</taxon>
        <taxon>Pseudomonadati</taxon>
        <taxon>Bacteroidota</taxon>
        <taxon>Flavobacteriia</taxon>
        <taxon>Flavobacteriales</taxon>
        <taxon>Flavobacteriaceae</taxon>
        <taxon>Lacinutrix</taxon>
    </lineage>
</organism>
<dbReference type="InterPro" id="IPR036812">
    <property type="entry name" value="NAD(P)_OxRdtase_dom_sf"/>
</dbReference>
<feature type="domain" description="NADP-dependent oxidoreductase" evidence="1">
    <location>
        <begin position="13"/>
        <end position="212"/>
    </location>
</feature>
<reference evidence="2" key="1">
    <citation type="submission" date="2022-11" db="EMBL/GenBank/DDBJ databases">
        <title>Lacinutrix neustonica HL-RS19T sp. nov., isolated from the surface microlayer sample of brackish Lake Shihwa.</title>
        <authorList>
            <person name="Choi J.Y."/>
            <person name="Hwang C.Y."/>
        </authorList>
    </citation>
    <scope>NUCLEOTIDE SEQUENCE</scope>
    <source>
        <strain evidence="2">HL-RS19</strain>
    </source>
</reference>
<evidence type="ECO:0000313" key="2">
    <source>
        <dbReference type="EMBL" id="WAC01088.1"/>
    </source>
</evidence>
<dbReference type="EMBL" id="CP113088">
    <property type="protein sequence ID" value="WAC01088.1"/>
    <property type="molecule type" value="Genomic_DNA"/>
</dbReference>
<dbReference type="Proteomes" id="UP001164705">
    <property type="component" value="Chromosome"/>
</dbReference>
<dbReference type="Pfam" id="PF00248">
    <property type="entry name" value="Aldo_ket_red"/>
    <property type="match status" value="1"/>
</dbReference>
<dbReference type="Gene3D" id="3.20.20.100">
    <property type="entry name" value="NADP-dependent oxidoreductase domain"/>
    <property type="match status" value="1"/>
</dbReference>
<protein>
    <submittedName>
        <fullName evidence="2">Aldo/keto reductase</fullName>
    </submittedName>
</protein>
<gene>
    <name evidence="2" type="ORF">N7U66_13010</name>
</gene>
<dbReference type="InterPro" id="IPR023210">
    <property type="entry name" value="NADP_OxRdtase_dom"/>
</dbReference>
<dbReference type="RefSeq" id="WP_267675660.1">
    <property type="nucleotide sequence ID" value="NZ_CP113088.1"/>
</dbReference>
<name>A0A9E8MTE6_9FLAO</name>
<dbReference type="AlphaFoldDB" id="A0A9E8MTE6"/>
<sequence length="246" mass="28038">MEKLKSTLNLSSITLGTMRFFDKALTTRAVVDLIEAAYNSGINTHHSSVEYSSYPLYTEAIKRTSCAKNIKHIVKLSAPHFEDTSFSAKLLEERVNQELVNLNVECIDVLQWLLRSKPINDLERLNTLKNSELEIEDCFLNLKQKGKIKSVFSFPYSVPFAEEVEKLSQIDGIISYLNRQEQEYSKFATNNPFIAIRPFYAGALLKNSDDIKKTIDDCLRYISTHKSLLTTIVGINSIQQLEAFNN</sequence>